<evidence type="ECO:0000256" key="4">
    <source>
        <dbReference type="ARBA" id="ARBA00023125"/>
    </source>
</evidence>
<dbReference type="InterPro" id="IPR046328">
    <property type="entry name" value="ETS_fam"/>
</dbReference>
<feature type="compositionally biased region" description="Basic and acidic residues" evidence="8">
    <location>
        <begin position="326"/>
        <end position="343"/>
    </location>
</feature>
<dbReference type="PROSITE" id="PS00345">
    <property type="entry name" value="ETS_DOMAIN_1"/>
    <property type="match status" value="1"/>
</dbReference>
<proteinExistence type="inferred from homology"/>
<evidence type="ECO:0000256" key="3">
    <source>
        <dbReference type="ARBA" id="ARBA00023015"/>
    </source>
</evidence>
<evidence type="ECO:0000256" key="2">
    <source>
        <dbReference type="ARBA" id="ARBA00005562"/>
    </source>
</evidence>
<dbReference type="PROSITE" id="PS00346">
    <property type="entry name" value="ETS_DOMAIN_2"/>
    <property type="match status" value="1"/>
</dbReference>
<evidence type="ECO:0000259" key="9">
    <source>
        <dbReference type="PROSITE" id="PS50061"/>
    </source>
</evidence>
<accession>A0A8B7ULI2</accession>
<dbReference type="PANTHER" id="PTHR11849:SF306">
    <property type="entry name" value="ETS TRANSLOCATION VARIANT 3-LIKE PROTEIN"/>
    <property type="match status" value="1"/>
</dbReference>
<organism evidence="11">
    <name type="scientific">Castor canadensis</name>
    <name type="common">American beaver</name>
    <dbReference type="NCBI Taxonomy" id="51338"/>
    <lineage>
        <taxon>Eukaryota</taxon>
        <taxon>Metazoa</taxon>
        <taxon>Chordata</taxon>
        <taxon>Craniata</taxon>
        <taxon>Vertebrata</taxon>
        <taxon>Euteleostomi</taxon>
        <taxon>Mammalia</taxon>
        <taxon>Eutheria</taxon>
        <taxon>Euarchontoglires</taxon>
        <taxon>Glires</taxon>
        <taxon>Rodentia</taxon>
        <taxon>Castorimorpha</taxon>
        <taxon>Castoridae</taxon>
        <taxon>Castor</taxon>
    </lineage>
</organism>
<feature type="domain" description="ETS" evidence="9">
    <location>
        <begin position="40"/>
        <end position="121"/>
    </location>
</feature>
<dbReference type="Pfam" id="PF00178">
    <property type="entry name" value="Ets"/>
    <property type="match status" value="1"/>
</dbReference>
<evidence type="ECO:0000256" key="7">
    <source>
        <dbReference type="RuleBase" id="RU004019"/>
    </source>
</evidence>
<keyword evidence="4 7" id="KW-0238">DNA-binding</keyword>
<sequence length="363" mass="40277">MYCTCLAEGIPATPGNYWISGLAFPDWAYKAESSPGSRQIQLWHFILELLQKEEFRHVIAWQQGEYGEFVIKDPDEVARLWGRRKCKPQMNYDKLSRALRYYYNKRILNKTKGKRFTYKFNFSKFIVVNYPRWEVRTQPSQHLLLGAPALCRPALMPIGVPSELLHRLLFTQWAMAEQLARQRTSQGPPEGPGEKKGSSSSSHRLGSSPGPCWLGPCCHFGSLQGELPSFASFAPALPPPLTSNWTCLSEAFLPPLSSEQQLLGSSKPGTLLSGPGCPPGVQHFPGLPLLTGLGQDAGGERLQLLSLRPEGLEVKPDSMVGTKGCLDSREGFSSESHGLRPGKENPTNPNLENLRAVWPLDPP</sequence>
<dbReference type="GO" id="GO:0030154">
    <property type="term" value="P:cell differentiation"/>
    <property type="evidence" value="ECO:0007669"/>
    <property type="project" value="TreeGrafter"/>
</dbReference>
<evidence type="ECO:0000256" key="1">
    <source>
        <dbReference type="ARBA" id="ARBA00004123"/>
    </source>
</evidence>
<dbReference type="GO" id="GO:0005634">
    <property type="term" value="C:nucleus"/>
    <property type="evidence" value="ECO:0007669"/>
    <property type="project" value="UniProtKB-SubCell"/>
</dbReference>
<dbReference type="GO" id="GO:0043565">
    <property type="term" value="F:sequence-specific DNA binding"/>
    <property type="evidence" value="ECO:0007669"/>
    <property type="project" value="InterPro"/>
</dbReference>
<dbReference type="GO" id="GO:0000981">
    <property type="term" value="F:DNA-binding transcription factor activity, RNA polymerase II-specific"/>
    <property type="evidence" value="ECO:0007669"/>
    <property type="project" value="TreeGrafter"/>
</dbReference>
<evidence type="ECO:0000256" key="5">
    <source>
        <dbReference type="ARBA" id="ARBA00023163"/>
    </source>
</evidence>
<dbReference type="PROSITE" id="PS50061">
    <property type="entry name" value="ETS_DOMAIN_3"/>
    <property type="match status" value="1"/>
</dbReference>
<dbReference type="InterPro" id="IPR000418">
    <property type="entry name" value="Ets_dom"/>
</dbReference>
<dbReference type="RefSeq" id="XP_020018990.1">
    <property type="nucleotide sequence ID" value="XM_020163401.2"/>
</dbReference>
<keyword evidence="10" id="KW-1185">Reference proteome</keyword>
<dbReference type="Gene3D" id="1.10.10.10">
    <property type="entry name" value="Winged helix-like DNA-binding domain superfamily/Winged helix DNA-binding domain"/>
    <property type="match status" value="1"/>
</dbReference>
<keyword evidence="5" id="KW-0804">Transcription</keyword>
<dbReference type="RefSeq" id="XP_020018990.1">
    <property type="nucleotide sequence ID" value="XM_020163401.1"/>
</dbReference>
<evidence type="ECO:0000256" key="6">
    <source>
        <dbReference type="ARBA" id="ARBA00023242"/>
    </source>
</evidence>
<dbReference type="SUPFAM" id="SSF46785">
    <property type="entry name" value="Winged helix' DNA-binding domain"/>
    <property type="match status" value="1"/>
</dbReference>
<dbReference type="KEGG" id="ccan:109686205"/>
<comment type="subcellular location">
    <subcellularLocation>
        <location evidence="1 7">Nucleus</location>
    </subcellularLocation>
</comment>
<dbReference type="SMART" id="SM00413">
    <property type="entry name" value="ETS"/>
    <property type="match status" value="1"/>
</dbReference>
<dbReference type="PANTHER" id="PTHR11849">
    <property type="entry name" value="ETS"/>
    <property type="match status" value="1"/>
</dbReference>
<keyword evidence="3" id="KW-0805">Transcription regulation</keyword>
<feature type="region of interest" description="Disordered" evidence="8">
    <location>
        <begin position="180"/>
        <end position="207"/>
    </location>
</feature>
<dbReference type="InterPro" id="IPR036390">
    <property type="entry name" value="WH_DNA-bd_sf"/>
</dbReference>
<dbReference type="Proteomes" id="UP001732720">
    <property type="component" value="Chromosome 11"/>
</dbReference>
<gene>
    <name evidence="11" type="primary">LOC109686205</name>
    <name evidence="11" type="synonym">Etv3l</name>
</gene>
<feature type="compositionally biased region" description="Low complexity" evidence="8">
    <location>
        <begin position="198"/>
        <end position="207"/>
    </location>
</feature>
<dbReference type="InterPro" id="IPR036388">
    <property type="entry name" value="WH-like_DNA-bd_sf"/>
</dbReference>
<reference evidence="11" key="1">
    <citation type="submission" date="2025-08" db="UniProtKB">
        <authorList>
            <consortium name="RefSeq"/>
        </authorList>
    </citation>
    <scope>IDENTIFICATION</scope>
    <source>
        <tissue evidence="11">Leukocyte</tissue>
    </source>
</reference>
<comment type="similarity">
    <text evidence="2 7">Belongs to the ETS family.</text>
</comment>
<protein>
    <submittedName>
        <fullName evidence="11">ETS translocation variant 3-like protein</fullName>
    </submittedName>
</protein>
<evidence type="ECO:0000313" key="10">
    <source>
        <dbReference type="Proteomes" id="UP001732720"/>
    </source>
</evidence>
<dbReference type="CTD" id="440695"/>
<feature type="region of interest" description="Disordered" evidence="8">
    <location>
        <begin position="316"/>
        <end position="363"/>
    </location>
</feature>
<evidence type="ECO:0000256" key="8">
    <source>
        <dbReference type="SAM" id="MobiDB-lite"/>
    </source>
</evidence>
<keyword evidence="6 7" id="KW-0539">Nucleus</keyword>
<dbReference type="OrthoDB" id="10067219at2759"/>
<dbReference type="FunFam" id="1.10.10.10:FF:000059">
    <property type="entry name" value="ETS translocation variant 3"/>
    <property type="match status" value="1"/>
</dbReference>
<name>A0A8B7ULI2_CASCN</name>
<evidence type="ECO:0000313" key="11">
    <source>
        <dbReference type="RefSeq" id="XP_020018990.1"/>
    </source>
</evidence>
<dbReference type="AlphaFoldDB" id="A0A8B7ULI2"/>
<dbReference type="PRINTS" id="PR00454">
    <property type="entry name" value="ETSDOMAIN"/>
</dbReference>